<dbReference type="GeneID" id="38135581"/>
<evidence type="ECO:0000313" key="1">
    <source>
        <dbReference type="EMBL" id="RDH30525.1"/>
    </source>
</evidence>
<reference evidence="1 2" key="1">
    <citation type="submission" date="2018-07" db="EMBL/GenBank/DDBJ databases">
        <title>The genomes of Aspergillus section Nigri reveals drivers in fungal speciation.</title>
        <authorList>
            <consortium name="DOE Joint Genome Institute"/>
            <person name="Vesth T.C."/>
            <person name="Nybo J."/>
            <person name="Theobald S."/>
            <person name="Brandl J."/>
            <person name="Frisvad J.C."/>
            <person name="Nielsen K.F."/>
            <person name="Lyhne E.K."/>
            <person name="Kogle M.E."/>
            <person name="Kuo A."/>
            <person name="Riley R."/>
            <person name="Clum A."/>
            <person name="Nolan M."/>
            <person name="Lipzen A."/>
            <person name="Salamov A."/>
            <person name="Henrissat B."/>
            <person name="Wiebenga A."/>
            <person name="De vries R.P."/>
            <person name="Grigoriev I.V."/>
            <person name="Mortensen U.H."/>
            <person name="Andersen M.R."/>
            <person name="Baker S.E."/>
        </authorList>
    </citation>
    <scope>NUCLEOTIDE SEQUENCE [LARGE SCALE GENOMIC DNA]</scope>
    <source>
        <strain evidence="1 2">CBS 139.54b</strain>
    </source>
</reference>
<evidence type="ECO:0000313" key="2">
    <source>
        <dbReference type="Proteomes" id="UP000253729"/>
    </source>
</evidence>
<dbReference type="EMBL" id="KZ852060">
    <property type="protein sequence ID" value="RDH30525.1"/>
    <property type="molecule type" value="Genomic_DNA"/>
</dbReference>
<name>A0A3F3PUH2_9EURO</name>
<dbReference type="RefSeq" id="XP_026623547.1">
    <property type="nucleotide sequence ID" value="XM_026767225.1"/>
</dbReference>
<organism evidence="1 2">
    <name type="scientific">Aspergillus welwitschiae</name>
    <dbReference type="NCBI Taxonomy" id="1341132"/>
    <lineage>
        <taxon>Eukaryota</taxon>
        <taxon>Fungi</taxon>
        <taxon>Dikarya</taxon>
        <taxon>Ascomycota</taxon>
        <taxon>Pezizomycotina</taxon>
        <taxon>Eurotiomycetes</taxon>
        <taxon>Eurotiomycetidae</taxon>
        <taxon>Eurotiales</taxon>
        <taxon>Aspergillaceae</taxon>
        <taxon>Aspergillus</taxon>
        <taxon>Aspergillus subgen. Circumdati</taxon>
    </lineage>
</organism>
<accession>A0A3F3PUH2</accession>
<dbReference type="AlphaFoldDB" id="A0A3F3PUH2"/>
<protein>
    <submittedName>
        <fullName evidence="1">Uncharacterized protein</fullName>
    </submittedName>
</protein>
<gene>
    <name evidence="1" type="ORF">BDQ94DRAFT_148625</name>
</gene>
<keyword evidence="2" id="KW-1185">Reference proteome</keyword>
<dbReference type="Proteomes" id="UP000253729">
    <property type="component" value="Unassembled WGS sequence"/>
</dbReference>
<sequence length="52" mass="5904">MIRGCFLFYFFCFSLSIFVAFCIASFEAFSSGMHCVQPSKSRLKLPGRLLQA</sequence>
<proteinExistence type="predicted"/>